<dbReference type="Gene3D" id="3.40.50.10140">
    <property type="entry name" value="Toll/interleukin-1 receptor homology (TIR) domain"/>
    <property type="match status" value="1"/>
</dbReference>
<accession>G7KSK0</accession>
<evidence type="ECO:0000256" key="2">
    <source>
        <dbReference type="ARBA" id="ARBA00022801"/>
    </source>
</evidence>
<dbReference type="SUPFAM" id="SSF52200">
    <property type="entry name" value="Toll/Interleukin receptor TIR domain"/>
    <property type="match status" value="1"/>
</dbReference>
<evidence type="ECO:0000313" key="7">
    <source>
        <dbReference type="EnsemblPlants" id="AES81300"/>
    </source>
</evidence>
<evidence type="ECO:0000259" key="5">
    <source>
        <dbReference type="Pfam" id="PF01582"/>
    </source>
</evidence>
<keyword evidence="8" id="KW-1185">Reference proteome</keyword>
<dbReference type="PANTHER" id="PTHR32009:SF39">
    <property type="entry name" value="TIR DOMAIN-CONTAINING PROTEIN"/>
    <property type="match status" value="1"/>
</dbReference>
<dbReference type="Pfam" id="PF01582">
    <property type="entry name" value="TIR"/>
    <property type="match status" value="1"/>
</dbReference>
<name>G7KSK0_MEDTR</name>
<dbReference type="InterPro" id="IPR035897">
    <property type="entry name" value="Toll_tir_struct_dom_sf"/>
</dbReference>
<keyword evidence="2" id="KW-0378">Hydrolase</keyword>
<dbReference type="Proteomes" id="UP000002051">
    <property type="component" value="Unassembled WGS sequence"/>
</dbReference>
<comment type="catalytic activity">
    <reaction evidence="4">
        <text>NAD(+) + H2O = ADP-D-ribose + nicotinamide + H(+)</text>
        <dbReference type="Rhea" id="RHEA:16301"/>
        <dbReference type="ChEBI" id="CHEBI:15377"/>
        <dbReference type="ChEBI" id="CHEBI:15378"/>
        <dbReference type="ChEBI" id="CHEBI:17154"/>
        <dbReference type="ChEBI" id="CHEBI:57540"/>
        <dbReference type="ChEBI" id="CHEBI:57967"/>
        <dbReference type="EC" id="3.2.2.6"/>
    </reaction>
    <physiologicalReaction direction="left-to-right" evidence="4">
        <dbReference type="Rhea" id="RHEA:16302"/>
    </physiologicalReaction>
</comment>
<sequence>MILYKTRKSSSQFSWKQREEIVVNSDYSLVLPRAVTSNSPSWKFQVLFSFREEETCNKFTDHLYTTFKGSGLTVFTDDKKLQRGEVFCHGGTSKGLLHRKWREALKEVADLSAGAPRLQNVQVIGEIRMANCLKQNLLEDFSQRNGKGYNPNLSHYDCKLVGIDSRINNMCALLRTES</sequence>
<dbReference type="EnsemblPlants" id="AES81300">
    <property type="protein sequence ID" value="AES81300"/>
    <property type="gene ID" value="MTR_7g090730"/>
</dbReference>
<dbReference type="InterPro" id="IPR000157">
    <property type="entry name" value="TIR_dom"/>
</dbReference>
<dbReference type="PANTHER" id="PTHR32009">
    <property type="entry name" value="TMV RESISTANCE PROTEIN N-LIKE"/>
    <property type="match status" value="1"/>
</dbReference>
<gene>
    <name evidence="6" type="ordered locus">MTR_7g090730</name>
</gene>
<dbReference type="GO" id="GO:0005634">
    <property type="term" value="C:nucleus"/>
    <property type="evidence" value="ECO:0000318"/>
    <property type="project" value="GO_Central"/>
</dbReference>
<dbReference type="PaxDb" id="3880-AES81300"/>
<reference evidence="6 8" key="1">
    <citation type="journal article" date="2011" name="Nature">
        <title>The Medicago genome provides insight into the evolution of rhizobial symbioses.</title>
        <authorList>
            <person name="Young N.D."/>
            <person name="Debelle F."/>
            <person name="Oldroyd G.E."/>
            <person name="Geurts R."/>
            <person name="Cannon S.B."/>
            <person name="Udvardi M.K."/>
            <person name="Benedito V.A."/>
            <person name="Mayer K.F."/>
            <person name="Gouzy J."/>
            <person name="Schoof H."/>
            <person name="Van de Peer Y."/>
            <person name="Proost S."/>
            <person name="Cook D.R."/>
            <person name="Meyers B.C."/>
            <person name="Spannagl M."/>
            <person name="Cheung F."/>
            <person name="De Mita S."/>
            <person name="Krishnakumar V."/>
            <person name="Gundlach H."/>
            <person name="Zhou S."/>
            <person name="Mudge J."/>
            <person name="Bharti A.K."/>
            <person name="Murray J.D."/>
            <person name="Naoumkina M.A."/>
            <person name="Rosen B."/>
            <person name="Silverstein K.A."/>
            <person name="Tang H."/>
            <person name="Rombauts S."/>
            <person name="Zhao P.X."/>
            <person name="Zhou P."/>
            <person name="Barbe V."/>
            <person name="Bardou P."/>
            <person name="Bechner M."/>
            <person name="Bellec A."/>
            <person name="Berger A."/>
            <person name="Berges H."/>
            <person name="Bidwell S."/>
            <person name="Bisseling T."/>
            <person name="Choisne N."/>
            <person name="Couloux A."/>
            <person name="Denny R."/>
            <person name="Deshpande S."/>
            <person name="Dai X."/>
            <person name="Doyle J.J."/>
            <person name="Dudez A.M."/>
            <person name="Farmer A.D."/>
            <person name="Fouteau S."/>
            <person name="Franken C."/>
            <person name="Gibelin C."/>
            <person name="Gish J."/>
            <person name="Goldstein S."/>
            <person name="Gonzalez A.J."/>
            <person name="Green P.J."/>
            <person name="Hallab A."/>
            <person name="Hartog M."/>
            <person name="Hua A."/>
            <person name="Humphray S.J."/>
            <person name="Jeong D.H."/>
            <person name="Jing Y."/>
            <person name="Jocker A."/>
            <person name="Kenton S.M."/>
            <person name="Kim D.J."/>
            <person name="Klee K."/>
            <person name="Lai H."/>
            <person name="Lang C."/>
            <person name="Lin S."/>
            <person name="Macmil S.L."/>
            <person name="Magdelenat G."/>
            <person name="Matthews L."/>
            <person name="McCorrison J."/>
            <person name="Monaghan E.L."/>
            <person name="Mun J.H."/>
            <person name="Najar F.Z."/>
            <person name="Nicholson C."/>
            <person name="Noirot C."/>
            <person name="O'Bleness M."/>
            <person name="Paule C.R."/>
            <person name="Poulain J."/>
            <person name="Prion F."/>
            <person name="Qin B."/>
            <person name="Qu C."/>
            <person name="Retzel E.F."/>
            <person name="Riddle C."/>
            <person name="Sallet E."/>
            <person name="Samain S."/>
            <person name="Samson N."/>
            <person name="Sanders I."/>
            <person name="Saurat O."/>
            <person name="Scarpelli C."/>
            <person name="Schiex T."/>
            <person name="Segurens B."/>
            <person name="Severin A.J."/>
            <person name="Sherrier D.J."/>
            <person name="Shi R."/>
            <person name="Sims S."/>
            <person name="Singer S.R."/>
            <person name="Sinharoy S."/>
            <person name="Sterck L."/>
            <person name="Viollet A."/>
            <person name="Wang B.B."/>
            <person name="Wang K."/>
            <person name="Wang M."/>
            <person name="Wang X."/>
            <person name="Warfsmann J."/>
            <person name="Weissenbach J."/>
            <person name="White D.D."/>
            <person name="White J.D."/>
            <person name="Wiley G.B."/>
            <person name="Wincker P."/>
            <person name="Xing Y."/>
            <person name="Yang L."/>
            <person name="Yao Z."/>
            <person name="Ying F."/>
            <person name="Zhai J."/>
            <person name="Zhou L."/>
            <person name="Zuber A."/>
            <person name="Denarie J."/>
            <person name="Dixon R.A."/>
            <person name="May G.D."/>
            <person name="Schwartz D.C."/>
            <person name="Rogers J."/>
            <person name="Quetier F."/>
            <person name="Town C.D."/>
            <person name="Roe B.A."/>
        </authorList>
    </citation>
    <scope>NUCLEOTIDE SEQUENCE [LARGE SCALE GENOMIC DNA]</scope>
    <source>
        <strain evidence="6">A17</strain>
        <strain evidence="7 8">cv. Jemalong A17</strain>
    </source>
</reference>
<dbReference type="AlphaFoldDB" id="G7KSK0"/>
<evidence type="ECO:0000256" key="1">
    <source>
        <dbReference type="ARBA" id="ARBA00011982"/>
    </source>
</evidence>
<evidence type="ECO:0000313" key="8">
    <source>
        <dbReference type="Proteomes" id="UP000002051"/>
    </source>
</evidence>
<organism evidence="6 8">
    <name type="scientific">Medicago truncatula</name>
    <name type="common">Barrel medic</name>
    <name type="synonym">Medicago tribuloides</name>
    <dbReference type="NCBI Taxonomy" id="3880"/>
    <lineage>
        <taxon>Eukaryota</taxon>
        <taxon>Viridiplantae</taxon>
        <taxon>Streptophyta</taxon>
        <taxon>Embryophyta</taxon>
        <taxon>Tracheophyta</taxon>
        <taxon>Spermatophyta</taxon>
        <taxon>Magnoliopsida</taxon>
        <taxon>eudicotyledons</taxon>
        <taxon>Gunneridae</taxon>
        <taxon>Pentapetalae</taxon>
        <taxon>rosids</taxon>
        <taxon>fabids</taxon>
        <taxon>Fabales</taxon>
        <taxon>Fabaceae</taxon>
        <taxon>Papilionoideae</taxon>
        <taxon>50 kb inversion clade</taxon>
        <taxon>NPAAA clade</taxon>
        <taxon>Hologalegina</taxon>
        <taxon>IRL clade</taxon>
        <taxon>Trifolieae</taxon>
        <taxon>Medicago</taxon>
    </lineage>
</organism>
<proteinExistence type="predicted"/>
<evidence type="ECO:0000313" key="6">
    <source>
        <dbReference type="EMBL" id="AES81300.1"/>
    </source>
</evidence>
<keyword evidence="3" id="KW-0520">NAD</keyword>
<feature type="domain" description="TIR" evidence="5">
    <location>
        <begin position="43"/>
        <end position="87"/>
    </location>
</feature>
<reference evidence="7" key="3">
    <citation type="submission" date="2015-04" db="UniProtKB">
        <authorList>
            <consortium name="EnsemblPlants"/>
        </authorList>
    </citation>
    <scope>IDENTIFICATION</scope>
    <source>
        <strain evidence="7">cv. Jemalong A17</strain>
    </source>
</reference>
<protein>
    <recommendedName>
        <fullName evidence="1">ADP-ribosyl cyclase/cyclic ADP-ribose hydrolase</fullName>
        <ecNumber evidence="1">3.2.2.6</ecNumber>
    </recommendedName>
</protein>
<dbReference type="EMBL" id="CM001223">
    <property type="protein sequence ID" value="AES81300.1"/>
    <property type="molecule type" value="Genomic_DNA"/>
</dbReference>
<reference evidence="6 8" key="2">
    <citation type="journal article" date="2014" name="BMC Genomics">
        <title>An improved genome release (version Mt4.0) for the model legume Medicago truncatula.</title>
        <authorList>
            <person name="Tang H."/>
            <person name="Krishnakumar V."/>
            <person name="Bidwell S."/>
            <person name="Rosen B."/>
            <person name="Chan A."/>
            <person name="Zhou S."/>
            <person name="Gentzbittel L."/>
            <person name="Childs K.L."/>
            <person name="Yandell M."/>
            <person name="Gundlach H."/>
            <person name="Mayer K.F."/>
            <person name="Schwartz D.C."/>
            <person name="Town C.D."/>
        </authorList>
    </citation>
    <scope>GENOME REANNOTATION</scope>
    <source>
        <strain evidence="7 8">cv. Jemalong A17</strain>
    </source>
</reference>
<evidence type="ECO:0000256" key="4">
    <source>
        <dbReference type="ARBA" id="ARBA00047304"/>
    </source>
</evidence>
<dbReference type="HOGENOM" id="CLU_1512791_0_0_1"/>
<dbReference type="GO" id="GO:0061809">
    <property type="term" value="F:NAD+ nucleosidase activity, cyclic ADP-ribose generating"/>
    <property type="evidence" value="ECO:0007669"/>
    <property type="project" value="UniProtKB-EC"/>
</dbReference>
<evidence type="ECO:0000256" key="3">
    <source>
        <dbReference type="ARBA" id="ARBA00023027"/>
    </source>
</evidence>
<dbReference type="GO" id="GO:0007165">
    <property type="term" value="P:signal transduction"/>
    <property type="evidence" value="ECO:0000318"/>
    <property type="project" value="GO_Central"/>
</dbReference>
<dbReference type="EC" id="3.2.2.6" evidence="1"/>